<evidence type="ECO:0000256" key="1">
    <source>
        <dbReference type="ARBA" id="ARBA00023054"/>
    </source>
</evidence>
<dbReference type="RefSeq" id="XP_022251732.1">
    <property type="nucleotide sequence ID" value="XM_022396024.1"/>
</dbReference>
<sequence length="447" mass="52373">MCACRLQEMQQTSNYNNLNGNLEDYLRNSESRSTKFNGENHDVHSQLTQKENDIILAAQLGKALLENNDELSRENERLTEEYSFILEELEQEKYSLRRKLDALEGEYDTRVADLQTELNELRKELDEHKKFIKSTEMEKYQIVQELQDENQRLTEVLNQIDMLMEEKSELERRIQELVKEQERLNLSLEDSSNQILILENNKKEQEEQCDWSKQFTHSSMGFHDDMDEDDELSPCTGLTLPASEENWKFRQELVDIYHQLRRVCEDLKRRKATLSKDNGNPPSPDDIQVHEMRIGTITGVLQELKLLLQDLFVNHTKSISVQEAELTALKEERDCLRDDMGNTGMGKDEVVKKACDVRDKAVSRKNAVEIELAKTRIDAMHISSQLMEAIKQKVELSQQVEQWQDDMQSLLDGQLKAKLHYYEQVEKSQTLSTVPQKKRDKLFKLWT</sequence>
<dbReference type="PANTHER" id="PTHR32123">
    <property type="entry name" value="BICD FAMILY-LIKE CARGO ADAPTER"/>
    <property type="match status" value="1"/>
</dbReference>
<proteinExistence type="predicted"/>
<dbReference type="GeneID" id="106467829"/>
<keyword evidence="1 2" id="KW-0175">Coiled coil</keyword>
<feature type="coiled-coil region" evidence="2">
    <location>
        <begin position="250"/>
        <end position="277"/>
    </location>
</feature>
<dbReference type="Proteomes" id="UP000694941">
    <property type="component" value="Unplaced"/>
</dbReference>
<name>A0ABM1T776_LIMPO</name>
<gene>
    <name evidence="4" type="primary">LOC106467829</name>
</gene>
<reference evidence="4" key="1">
    <citation type="submission" date="2025-08" db="UniProtKB">
        <authorList>
            <consortium name="RefSeq"/>
        </authorList>
    </citation>
    <scope>IDENTIFICATION</scope>
    <source>
        <tissue evidence="4">Muscle</tissue>
    </source>
</reference>
<evidence type="ECO:0000313" key="4">
    <source>
        <dbReference type="RefSeq" id="XP_022251732.1"/>
    </source>
</evidence>
<evidence type="ECO:0000313" key="3">
    <source>
        <dbReference type="Proteomes" id="UP000694941"/>
    </source>
</evidence>
<protein>
    <submittedName>
        <fullName evidence="4">Bicaudal D-related protein homolog</fullName>
    </submittedName>
</protein>
<accession>A0ABM1T776</accession>
<dbReference type="InterPro" id="IPR051149">
    <property type="entry name" value="Spindly/BICDR_Dynein_Adapter"/>
</dbReference>
<feature type="coiled-coil region" evidence="2">
    <location>
        <begin position="61"/>
        <end position="208"/>
    </location>
</feature>
<organism evidence="3 4">
    <name type="scientific">Limulus polyphemus</name>
    <name type="common">Atlantic horseshoe crab</name>
    <dbReference type="NCBI Taxonomy" id="6850"/>
    <lineage>
        <taxon>Eukaryota</taxon>
        <taxon>Metazoa</taxon>
        <taxon>Ecdysozoa</taxon>
        <taxon>Arthropoda</taxon>
        <taxon>Chelicerata</taxon>
        <taxon>Merostomata</taxon>
        <taxon>Xiphosura</taxon>
        <taxon>Limulidae</taxon>
        <taxon>Limulus</taxon>
    </lineage>
</organism>
<evidence type="ECO:0000256" key="2">
    <source>
        <dbReference type="SAM" id="Coils"/>
    </source>
</evidence>
<dbReference type="PANTHER" id="PTHR32123:SF13">
    <property type="entry name" value="BICAUDAL D-RELATED PROTEIN HOMOLOG"/>
    <property type="match status" value="1"/>
</dbReference>
<keyword evidence="3" id="KW-1185">Reference proteome</keyword>